<dbReference type="SUPFAM" id="SSF47336">
    <property type="entry name" value="ACP-like"/>
    <property type="match status" value="5"/>
</dbReference>
<dbReference type="Gene3D" id="1.10.1200.10">
    <property type="entry name" value="ACP-like"/>
    <property type="match status" value="5"/>
</dbReference>
<dbReference type="InterPro" id="IPR018376">
    <property type="entry name" value="Enoyl-CoA_hyd/isom_CS"/>
</dbReference>
<keyword evidence="7" id="KW-0808">Transferase</keyword>
<dbReference type="InterPro" id="IPR020841">
    <property type="entry name" value="PKS_Beta-ketoAc_synthase_dom"/>
</dbReference>
<name>A0A4Y5R136_STRMG</name>
<dbReference type="Gene3D" id="3.40.50.720">
    <property type="entry name" value="NAD(P)-binding Rossmann-like Domain"/>
    <property type="match status" value="2"/>
</dbReference>
<feature type="domain" description="Carrier" evidence="13">
    <location>
        <begin position="1651"/>
        <end position="1728"/>
    </location>
</feature>
<dbReference type="InterPro" id="IPR057326">
    <property type="entry name" value="KR_dom"/>
</dbReference>
<feature type="domain" description="Carrier" evidence="13">
    <location>
        <begin position="1744"/>
        <end position="1818"/>
    </location>
</feature>
<feature type="coiled-coil region" evidence="12">
    <location>
        <begin position="1631"/>
        <end position="1658"/>
    </location>
</feature>
<dbReference type="InterPro" id="IPR009081">
    <property type="entry name" value="PP-bd_ACP"/>
</dbReference>
<evidence type="ECO:0000256" key="6">
    <source>
        <dbReference type="ARBA" id="ARBA00022553"/>
    </source>
</evidence>
<dbReference type="InterPro" id="IPR014031">
    <property type="entry name" value="Ketoacyl_synth_C"/>
</dbReference>
<dbReference type="Pfam" id="PF00109">
    <property type="entry name" value="ketoacyl-synt"/>
    <property type="match status" value="3"/>
</dbReference>
<feature type="domain" description="Carrier" evidence="13">
    <location>
        <begin position="4067"/>
        <end position="4141"/>
    </location>
</feature>
<dbReference type="InterPro" id="IPR054514">
    <property type="entry name" value="RhiE-like_linker"/>
</dbReference>
<feature type="domain" description="Ketosynthase family 3 (KS3)" evidence="14">
    <location>
        <begin position="3018"/>
        <end position="3459"/>
    </location>
</feature>
<dbReference type="Pfam" id="PF22336">
    <property type="entry name" value="RhiE-like_linker"/>
    <property type="match status" value="1"/>
</dbReference>
<comment type="function">
    <text evidence="1">Involved in some intermediate steps for the synthesis of the antibiotic polyketide bacillaene which is involved in secondary metabolism.</text>
</comment>
<keyword evidence="8" id="KW-0677">Repeat</keyword>
<dbReference type="PROSITE" id="PS50075">
    <property type="entry name" value="CARRIER"/>
    <property type="match status" value="5"/>
</dbReference>
<feature type="region of interest" description="N-terminal hotdog fold" evidence="10">
    <location>
        <begin position="841"/>
        <end position="1007"/>
    </location>
</feature>
<evidence type="ECO:0000256" key="8">
    <source>
        <dbReference type="ARBA" id="ARBA00022737"/>
    </source>
</evidence>
<evidence type="ECO:0000259" key="15">
    <source>
        <dbReference type="PROSITE" id="PS52019"/>
    </source>
</evidence>
<evidence type="ECO:0000256" key="5">
    <source>
        <dbReference type="ARBA" id="ARBA00022490"/>
    </source>
</evidence>
<dbReference type="InterPro" id="IPR001753">
    <property type="entry name" value="Enoyl-CoA_hydra/iso"/>
</dbReference>
<dbReference type="PROSITE" id="PS00166">
    <property type="entry name" value="ENOYL_COA_HYDRATASE"/>
    <property type="match status" value="1"/>
</dbReference>
<organism evidence="16">
    <name type="scientific">Streptococcus mutans</name>
    <dbReference type="NCBI Taxonomy" id="1309"/>
    <lineage>
        <taxon>Bacteria</taxon>
        <taxon>Bacillati</taxon>
        <taxon>Bacillota</taxon>
        <taxon>Bacilli</taxon>
        <taxon>Lactobacillales</taxon>
        <taxon>Streptococcaceae</taxon>
        <taxon>Streptococcus</taxon>
    </lineage>
</organism>
<keyword evidence="4" id="KW-0596">Phosphopantetheine</keyword>
<dbReference type="GO" id="GO:0003857">
    <property type="term" value="F:(3S)-3-hydroxyacyl-CoA dehydrogenase (NAD+) activity"/>
    <property type="evidence" value="ECO:0007669"/>
    <property type="project" value="UniProtKB-EC"/>
</dbReference>
<dbReference type="Pfam" id="PF00550">
    <property type="entry name" value="PP-binding"/>
    <property type="match status" value="5"/>
</dbReference>
<dbReference type="SUPFAM" id="SSF52096">
    <property type="entry name" value="ClpP/crotonase"/>
    <property type="match status" value="1"/>
</dbReference>
<dbReference type="InterPro" id="IPR050091">
    <property type="entry name" value="PKS_NRPS_Biosynth_Enz"/>
</dbReference>
<dbReference type="InterPro" id="IPR016039">
    <property type="entry name" value="Thiolase-like"/>
</dbReference>
<dbReference type="SMART" id="SM00825">
    <property type="entry name" value="PKS_KS"/>
    <property type="match status" value="3"/>
</dbReference>
<evidence type="ECO:0000256" key="12">
    <source>
        <dbReference type="SAM" id="Coils"/>
    </source>
</evidence>
<dbReference type="CDD" id="cd00833">
    <property type="entry name" value="PKS"/>
    <property type="match status" value="3"/>
</dbReference>
<proteinExistence type="inferred from homology"/>
<dbReference type="GO" id="GO:0006633">
    <property type="term" value="P:fatty acid biosynthetic process"/>
    <property type="evidence" value="ECO:0007669"/>
    <property type="project" value="InterPro"/>
</dbReference>
<feature type="domain" description="Ketosynthase family 3 (KS3)" evidence="14">
    <location>
        <begin position="1835"/>
        <end position="2266"/>
    </location>
</feature>
<reference evidence="16" key="1">
    <citation type="submission" date="2018-11" db="EMBL/GenBank/DDBJ databases">
        <authorList>
            <person name="Xie Z."/>
            <person name="Hao T."/>
            <person name="Chen Y."/>
        </authorList>
    </citation>
    <scope>NUCLEOTIDE SEQUENCE</scope>
    <source>
        <strain evidence="16">MT4653</strain>
    </source>
</reference>
<evidence type="ECO:0000313" key="16">
    <source>
        <dbReference type="EMBL" id="QCY50760.1"/>
    </source>
</evidence>
<dbReference type="InterPro" id="IPR032821">
    <property type="entry name" value="PKS_assoc"/>
</dbReference>
<dbReference type="GO" id="GO:0004315">
    <property type="term" value="F:3-oxoacyl-[acyl-carrier-protein] synthase activity"/>
    <property type="evidence" value="ECO:0007669"/>
    <property type="project" value="InterPro"/>
</dbReference>
<evidence type="ECO:0000256" key="9">
    <source>
        <dbReference type="ARBA" id="ARBA00049556"/>
    </source>
</evidence>
<dbReference type="NCBIfam" id="NF005496">
    <property type="entry name" value="PRK07110.1"/>
    <property type="match status" value="1"/>
</dbReference>
<dbReference type="PANTHER" id="PTHR43775:SF37">
    <property type="entry name" value="SI:DKEY-61P9.11"/>
    <property type="match status" value="1"/>
</dbReference>
<accession>A0A4Y5R136</accession>
<keyword evidence="5" id="KW-0963">Cytoplasm</keyword>
<dbReference type="InterPro" id="IPR014030">
    <property type="entry name" value="Ketoacyl_synth_N"/>
</dbReference>
<dbReference type="GO" id="GO:0005886">
    <property type="term" value="C:plasma membrane"/>
    <property type="evidence" value="ECO:0007669"/>
    <property type="project" value="TreeGrafter"/>
</dbReference>
<evidence type="ECO:0000256" key="10">
    <source>
        <dbReference type="PROSITE-ProRule" id="PRU01363"/>
    </source>
</evidence>
<evidence type="ECO:0000256" key="11">
    <source>
        <dbReference type="RuleBase" id="RU003707"/>
    </source>
</evidence>
<dbReference type="Pfam" id="PF22621">
    <property type="entry name" value="CurL-like_PKS_C"/>
    <property type="match status" value="1"/>
</dbReference>
<dbReference type="CDD" id="cd08953">
    <property type="entry name" value="KR_2_SDR_x"/>
    <property type="match status" value="2"/>
</dbReference>
<feature type="domain" description="Carrier" evidence="13">
    <location>
        <begin position="2921"/>
        <end position="2994"/>
    </location>
</feature>
<evidence type="ECO:0000259" key="14">
    <source>
        <dbReference type="PROSITE" id="PS52004"/>
    </source>
</evidence>
<dbReference type="FunFam" id="3.40.47.10:FF:000019">
    <property type="entry name" value="Polyketide synthase type I"/>
    <property type="match status" value="3"/>
</dbReference>
<dbReference type="PROSITE" id="PS52004">
    <property type="entry name" value="KS3_2"/>
    <property type="match status" value="3"/>
</dbReference>
<evidence type="ECO:0000256" key="3">
    <source>
        <dbReference type="ARBA" id="ARBA00004789"/>
    </source>
</evidence>
<comment type="similarity">
    <text evidence="11">Belongs to the enoyl-CoA hydratase/isomerase family.</text>
</comment>
<dbReference type="PROSITE" id="PS00012">
    <property type="entry name" value="PHOSPHOPANTETHEINE"/>
    <property type="match status" value="2"/>
</dbReference>
<dbReference type="InterPro" id="IPR049490">
    <property type="entry name" value="C883_1060-like_KR_N"/>
</dbReference>
<dbReference type="Gene3D" id="3.40.47.10">
    <property type="match status" value="3"/>
</dbReference>
<dbReference type="InterPro" id="IPR006162">
    <property type="entry name" value="Ppantetheine_attach_site"/>
</dbReference>
<dbReference type="SUPFAM" id="SSF51735">
    <property type="entry name" value="NAD(P)-binding Rossmann-fold domains"/>
    <property type="match status" value="2"/>
</dbReference>
<dbReference type="InterPro" id="IPR013968">
    <property type="entry name" value="PKS_KR"/>
</dbReference>
<dbReference type="Gene3D" id="3.10.129.110">
    <property type="entry name" value="Polyketide synthase dehydratase"/>
    <property type="match status" value="1"/>
</dbReference>
<dbReference type="Pfam" id="PF00378">
    <property type="entry name" value="ECH_1"/>
    <property type="match status" value="1"/>
</dbReference>
<dbReference type="InterPro" id="IPR049551">
    <property type="entry name" value="PKS_DH_C"/>
</dbReference>
<dbReference type="GO" id="GO:0004312">
    <property type="term" value="F:fatty acid synthase activity"/>
    <property type="evidence" value="ECO:0007669"/>
    <property type="project" value="TreeGrafter"/>
</dbReference>
<feature type="domain" description="PKS/mFAS DH" evidence="15">
    <location>
        <begin position="841"/>
        <end position="1175"/>
    </location>
</feature>
<feature type="domain" description="Carrier" evidence="13">
    <location>
        <begin position="3941"/>
        <end position="4018"/>
    </location>
</feature>
<sequence>MLEKRESKNKIAIIGMSTRFPDANNYNEFWQNLRAGKNSVKEIPSDRWNIEQYYSENINESNKSISKWCGILDDIALFDTLFFNILPREACSMDPQQRILLEETWKCIEDAAVSIEELQAGRTGVYTGIFNMDYKNKIVESNRVVDYYEGINNFENHIANRISYQFDFNGPSMAINTACSSGLVSIIQAVRGLQAGECQYALASGVNLNIDPYKYIAFSKYRMLSPDGQCRTFDKNANGYVPGDGAGVFLLQRLEDAERDGNHIYGVIIGSAIGHTGRGYTLTAPNVESQMEVIKWAYEEADVDLRTINYIEAHGTGTSLGDPIELEALNNVFNDVTDKKKFCKIGSVKTNIGHLESAAGIASVAKVLLMFQNKEIPPTINLEQVNPVIDFDNLALEPAWKLMDWKKEIEGEPRRAGVSSFGFGGTNAHILLEEYEKKTDSKQENEEEEQSVFYIFNLSAKSSKSLKRQLEQWKRYINTEEFATEKLSTLCLNLLKGRESFKYRCGRIVEKKEDIIKFLNSLEDNIKIKKVNNGINISRNREYIGYVEVKNDCERFPKVKNYIEKMIPDKITEFERNKWNEKQVKVFSLVMNLAILQTLSDYGMRIEYINGSGNATLLSMVYAGILSIEDAMACIANNKKFDDCKMSRPRINYYDSNSRKYIYPLNINMEYLQYVADIEMGEEIEAYLDKGRELICNQYTFKKFVGEWEVAFNTIFGQSIKEALMNRVDILDEKSLQKKRVLLAIIVANSLRRVNLKWSLKEVRLVKNEKFYEILDLITDEILTKQTVSNLICNQNIIFEDIVSRIKYHQKKLNASNGKYKILQKFNTNLSEIPSLQEWIDQCSVIHIEDPDLATISFGNILNMLEYAWLQGFDVDWRKVFSEVKYKKIALPTYCFDQKYYWLSSNTEKITKVKEDTTVNVKENGIFQYTWNIKDNYQALEDHKIENNNIVPGAAMVSIVHDCLTSMLGQKQYEMVSISFLNVARKGEYIVNIDKNKGNFFITKDKEKIFTGNFKTVQKMESVEQVQIPMNGRKIDTTECYNFFLQRGYDYKKSFQVIKKLGINNRKYIYKLQVGAESQFKTISEYLLDGVFQSILYTYYQNNREVTKLLIPFLISEIKVRKELKNTCYVYVDAGKIRVFGSDIMASASVYDEKGELILEIRDMLFKRPEEHFIEEKKLNFYETVWVKEWIDMKPTKEEGIVAITFLNDDKFSNRFHQEISELYNNIIVVKKGEDYYKVFDLINKQNQSKSYDIYYLWSLNSVKESGIEQEIENGVVALYKIFKGSLLKLDKAKIRIMSVTKDCYAIVEQDKGINYAYGALNGFSRSLMKEMNRYCMKIIDLDETSMEQKYIISLLKTEMSNNQKLLIGYRNGSRFVQKVQSKEIKSECEKTVFEDNKQYIIVGGMGGIGRKIISKITKNTNSHIIVIGRKKREELNDIADCLIRESKIEYYSCNISDYYSIKNCIDEIKQEYGSIHGIIHAAGIVEDQYLINKQLDSFKKVLSPKILGAYYLNELTKDEALDFFIVFSSIVSIVGNSGQADYAAANSFLDALIQYRQKNKFHGKSIGINWTLWTNGGMGRAKSIEQNFKKRFGTIDDKAAMKGLETIMKQDSGQYIVSDNSDAFDNTIHAEELDKIEKDEEKQIKKAENKIMELLKLKLLSLLADVIQVSQDELDDHTDLREYGLESIMLSNFSERISELLHASISPTIFYEYSTIVELSEYLKDNFDLSTIMLVEEPQRKSSDIYKVVSKILSNILKVEENEIDGSTDLIEFGMDPVLFKQFAESINIQYNMWMNEKEFEQHRTLDEIVKYIDEKSVSVKSNSESTFESNDYENDIAIIGVSARFPKASNVEEFYENLLKGVDSVVEIPKERWNWKELEGDPLIDKNKTYSKWGGFLKDINQFDAEFFKISPHEASLMDPQQRLLLEEVWHTLEDADYKISDIEETDTGMFVGVCNSDYNQLLIEQDIKFDAYTSTGTYFSILPNRVSYLLNIHGPSIAIDTACSSSLVAMYQAVNAMKSGDCSLAFVAGVNVNCTPRNYIAFGNAGMLSKEGKCKTFDDSADGYVRGEGVGVVLLKPLKKAVEDNDNIYGVIKGVAVNHGGYANSLTAPNVKAQTAVIKKAYKRANVDVSTVSYIEAHGTGTSLGDPIEIESLKKAFEDGKYSKTNYCGIGSVKTNIGHLESASGIAGVIKILMMMKYGKMVKSLHLKNQNKYINIENSPFYFVNDSRDWQHNIDESGVILPYRAGVSSFGFGGTNSHVVLEEYIDNKETNDQLDKEKIIILSAKSNKALNEYAKSLYDYLKENKAKKLNLNNISYSLIVGREAMEVRLAIIAKDMQDLIRKLEYYCQNNKAGNDTYTGVVSNKGQDNKVVINSKEATYSMIANAWVTGQTINWDGLSDACRISLPSYPFQKKSYWVPKKELRIDTRTVDKDCKICYYSGKMVPSQYQDKSEMKLNKRTIIFCENESDWITYIEKNELKGSVVLVTFNPYVQKVRDYLYLLKVDEETCWLELIDWLDRSAFIPEVIIYCEDGYSHVEKPESKDWKSLFTVFKKFVSIYKDHKIYFTYNYLSDNNSELSFKGAVSGFMKSLGKEEPGIHMKVVKYNKEDYNCKTIVQECLMDWHYEVAYQNGSRLIRKMDRIHPSLVTKNKKVFRDGGVYLITGGFGGLGYRIANRIVSSVHATVILVGRSELDTQKQEQLILLRNKGSQVTYFQVDVTKKDSIKSLLNNVKSKYGSISGLIHCAGIVNDQYFSQKRIDEMEKVIAPKIKGAIYLDEVLKDEPLDFFVMFSSLVGEVGNAGQCDYAYANSFLNHFANYRNELCKRERRRGHTISIAWPFWLEGGMKISKDQLESIAKVTGKGITMEAGLDSLETLLQTELVTCSVTNIENEHEISFNLQQEVNEVLGSKCTSSNHNINDFVENEVKNIFSAILEIPVNQINSEVSFRDYGVDSIMINHFNELSEKKFGKLSKTLLYECSTISELVKYLIKTKGKDLMNTRSESEIPDFKKSSNMKCEEIAIIGVSGQYAMAENVEQYWDNLLEERDCISEIPKSRWTIEDYYDEHLDMALEGKMYSKWGGFIKDVDKFDPLFFGISPKEAESMDPQERIFIEEVYRALEDAGINKERLNTYTNANGGTNIGVFVGATTNTYSLWGPSGLKNNTYVVPNTFYWSIANRVSYLFDFSGPSLTVDTACSSSLTAVHLACESLLKNESEMAIVGGVNLYLHPIKYIQLCQMRMLSPTGKCHSYGDNADGFVPGEGVGAIVLKRLSDAKKDHDRIYAVIKGTAINHDGSMNGYTVPNPNAQAQVVQNALKNANLKSSMINYVEGHGTGTKLGDPIEVAGLVKAFNNDSIGEKRMCSLGSVKSNIGHLEAAAGIASITKVLLQMKHRKLVPTLHCKELNSNIYFEDIPFYVQRTLEDWKQPEIGVNESEDNLRRALVNGFGAGGTNVSIVLEEYKEEVAENSGENQEEVLVLSAENKKTLRKYAKEMARYIMKHKDITIKQIAFTLRTGRNILSEKLAFIASDRTAAAKLLLDYSNGKAINECVFTSDDFDLVNCNLASNHKKQVEAFMNGEIYSNEVPLQKNDLRIVSLAPYPFDNKSYWFNSFKPKSLKEERANEGTEDIKSYACEEQIEYETSEVKMDIIDGNIAVIRMENRENKNLFTTNMHLGLWDKINKINKQDDIKAVVLTGYDNLFCMGGTDTQLTSIATRKSNCSEMSFVYKGLLKCNVPVISAIQGHALGGGFVLGMFADIIVMSKESIYSTNFIKYGFTPGVGSTYILKDRLGGTLANEMMFTAKSFTGAELQKRGASFIFENQEEVLPKAISIARMLSKKPIETLVELKKELALRVLQVIPKIIESEVRMHNNVFSKIDVSNLIEHYFNANFEKIAREEKKSERKLVLKNKDSMPVKIKHDNKKLKLRIAKKQETSEINKEDNKSSEIKDSIYSILSEKLHIPIQDISTNQLFRDLGVDSISAVEIIRDLNEQWNLCMDAASMFNYPNIETLSEFICTEQKREHSDRIDHYDPDDYSKFFSSKTLKNPQKEELKNSEQHLVKVRENNHDDVQLRVIEILRNTLHINKEDIDMKKSLNSYGLDSINVIEIVNKINKEFLLNEETISVYDHPTLEELVEYIKKQIKSKGSKKQNINAIARKNFGASAEVNSAWFHSVNKEQIQETNKDKKLENVLNKFKKGDMDIKEVELYLEDLL</sequence>
<evidence type="ECO:0000259" key="13">
    <source>
        <dbReference type="PROSITE" id="PS50075"/>
    </source>
</evidence>
<dbReference type="GO" id="GO:0071770">
    <property type="term" value="P:DIM/DIP cell wall layer assembly"/>
    <property type="evidence" value="ECO:0007669"/>
    <property type="project" value="TreeGrafter"/>
</dbReference>
<dbReference type="SMART" id="SM00823">
    <property type="entry name" value="PKS_PP"/>
    <property type="match status" value="4"/>
</dbReference>
<feature type="domain" description="Ketosynthase family 3 (KS3)" evidence="14">
    <location>
        <begin position="8"/>
        <end position="434"/>
    </location>
</feature>
<dbReference type="Pfam" id="PF08659">
    <property type="entry name" value="KR"/>
    <property type="match status" value="2"/>
</dbReference>
<dbReference type="Pfam" id="PF02801">
    <property type="entry name" value="Ketoacyl-synt_C"/>
    <property type="match status" value="3"/>
</dbReference>
<dbReference type="PROSITE" id="PS00606">
    <property type="entry name" value="KS3_1"/>
    <property type="match status" value="3"/>
</dbReference>
<keyword evidence="12" id="KW-0175">Coiled coil</keyword>
<keyword evidence="6" id="KW-0597">Phosphoprotein</keyword>
<comment type="caution">
    <text evidence="10">Lacks conserved residue(s) required for the propagation of feature annotation.</text>
</comment>
<dbReference type="UniPathway" id="UPA01003"/>
<dbReference type="PANTHER" id="PTHR43775">
    <property type="entry name" value="FATTY ACID SYNTHASE"/>
    <property type="match status" value="1"/>
</dbReference>
<dbReference type="InterPro" id="IPR042104">
    <property type="entry name" value="PKS_dehydratase_sf"/>
</dbReference>
<dbReference type="InterPro" id="IPR020806">
    <property type="entry name" value="PKS_PP-bd"/>
</dbReference>
<protein>
    <submittedName>
        <fullName evidence="16">Polyketide synthase</fullName>
    </submittedName>
</protein>
<dbReference type="GO" id="GO:0005737">
    <property type="term" value="C:cytoplasm"/>
    <property type="evidence" value="ECO:0007669"/>
    <property type="project" value="UniProtKB-SubCell"/>
</dbReference>
<dbReference type="Gene3D" id="6.20.390.20">
    <property type="match status" value="1"/>
</dbReference>
<dbReference type="InterPro" id="IPR049900">
    <property type="entry name" value="PKS_mFAS_DH"/>
</dbReference>
<dbReference type="InterPro" id="IPR036291">
    <property type="entry name" value="NAD(P)-bd_dom_sf"/>
</dbReference>
<dbReference type="Gene3D" id="3.30.70.3290">
    <property type="match status" value="1"/>
</dbReference>
<dbReference type="Gene3D" id="3.90.226.10">
    <property type="entry name" value="2-enoyl-CoA Hydratase, Chain A, domain 1"/>
    <property type="match status" value="1"/>
</dbReference>
<comment type="pathway">
    <text evidence="3">Antibiotic biosynthesis; bacillaene biosynthesis.</text>
</comment>
<dbReference type="Gene3D" id="1.10.1240.100">
    <property type="match status" value="3"/>
</dbReference>
<comment type="catalytic activity">
    <reaction evidence="9">
        <text>a (3S)-3-hydroxyacyl-CoA + NAD(+) = a 3-oxoacyl-CoA + NADH + H(+)</text>
        <dbReference type="Rhea" id="RHEA:22432"/>
        <dbReference type="ChEBI" id="CHEBI:15378"/>
        <dbReference type="ChEBI" id="CHEBI:57318"/>
        <dbReference type="ChEBI" id="CHEBI:57540"/>
        <dbReference type="ChEBI" id="CHEBI:57945"/>
        <dbReference type="ChEBI" id="CHEBI:90726"/>
        <dbReference type="EC" id="1.1.1.35"/>
    </reaction>
</comment>
<comment type="subcellular location">
    <subcellularLocation>
        <location evidence="2">Cytoplasm</location>
    </subcellularLocation>
</comment>
<dbReference type="SMART" id="SM00822">
    <property type="entry name" value="PKS_KR"/>
    <property type="match status" value="2"/>
</dbReference>
<feature type="region of interest" description="C-terminal hotdog fold" evidence="10">
    <location>
        <begin position="1031"/>
        <end position="1175"/>
    </location>
</feature>
<dbReference type="EMBL" id="MK144294">
    <property type="protein sequence ID" value="QCY50760.1"/>
    <property type="molecule type" value="Genomic_DNA"/>
</dbReference>
<evidence type="ECO:0000256" key="1">
    <source>
        <dbReference type="ARBA" id="ARBA00003299"/>
    </source>
</evidence>
<evidence type="ECO:0000256" key="2">
    <source>
        <dbReference type="ARBA" id="ARBA00004496"/>
    </source>
</evidence>
<dbReference type="InterPro" id="IPR029045">
    <property type="entry name" value="ClpP/crotonase-like_dom_sf"/>
</dbReference>
<dbReference type="Pfam" id="PF16197">
    <property type="entry name" value="KAsynt_C_assoc"/>
    <property type="match status" value="1"/>
</dbReference>
<dbReference type="Pfam" id="PF21394">
    <property type="entry name" value="Beta-ketacyl_N"/>
    <property type="match status" value="2"/>
</dbReference>
<dbReference type="GO" id="GO:0031177">
    <property type="term" value="F:phosphopantetheine binding"/>
    <property type="evidence" value="ECO:0007669"/>
    <property type="project" value="InterPro"/>
</dbReference>
<dbReference type="CDD" id="cd06558">
    <property type="entry name" value="crotonase-like"/>
    <property type="match status" value="1"/>
</dbReference>
<evidence type="ECO:0000256" key="4">
    <source>
        <dbReference type="ARBA" id="ARBA00022450"/>
    </source>
</evidence>
<dbReference type="InterPro" id="IPR018201">
    <property type="entry name" value="Ketoacyl_synth_AS"/>
</dbReference>
<evidence type="ECO:0000256" key="7">
    <source>
        <dbReference type="ARBA" id="ARBA00022679"/>
    </source>
</evidence>
<dbReference type="InterPro" id="IPR036736">
    <property type="entry name" value="ACP-like_sf"/>
</dbReference>
<dbReference type="PROSITE" id="PS52019">
    <property type="entry name" value="PKS_MFAS_DH"/>
    <property type="match status" value="1"/>
</dbReference>
<dbReference type="SMART" id="SM01294">
    <property type="entry name" value="PKS_PP_betabranch"/>
    <property type="match status" value="3"/>
</dbReference>
<dbReference type="Pfam" id="PF14765">
    <property type="entry name" value="PS-DH"/>
    <property type="match status" value="1"/>
</dbReference>
<dbReference type="SUPFAM" id="SSF53901">
    <property type="entry name" value="Thiolase-like"/>
    <property type="match status" value="3"/>
</dbReference>